<dbReference type="SUPFAM" id="SSF49599">
    <property type="entry name" value="TRAF domain-like"/>
    <property type="match status" value="2"/>
</dbReference>
<dbReference type="Proteomes" id="UP001280121">
    <property type="component" value="Unassembled WGS sequence"/>
</dbReference>
<dbReference type="CDD" id="cd00121">
    <property type="entry name" value="MATH"/>
    <property type="match status" value="1"/>
</dbReference>
<name>A0AAD9XK89_9ROSI</name>
<dbReference type="EMBL" id="JANJYI010000002">
    <property type="protein sequence ID" value="KAK2660907.1"/>
    <property type="molecule type" value="Genomic_DNA"/>
</dbReference>
<protein>
    <recommendedName>
        <fullName evidence="1">MATH domain-containing protein</fullName>
    </recommendedName>
</protein>
<feature type="domain" description="MATH" evidence="1">
    <location>
        <begin position="1"/>
        <end position="43"/>
    </location>
</feature>
<proteinExistence type="predicted"/>
<dbReference type="AlphaFoldDB" id="A0AAD9XK89"/>
<evidence type="ECO:0000313" key="2">
    <source>
        <dbReference type="EMBL" id="KAK2660907.1"/>
    </source>
</evidence>
<dbReference type="PROSITE" id="PS50144">
    <property type="entry name" value="MATH"/>
    <property type="match status" value="2"/>
</dbReference>
<sequence length="146" mass="17136">MRVRHYNELKLEWGIPKFIDIKTFVDQQNGYLFNDKCVFGAEVFVHKIELLSVMDQPIIYPHTWVITKFSSLHKEYYESEPFGLYKWKILLYPKGYGAAKGSYISLFISQDESNIHSSKKFGKIILRVQDQITGKHIEVTGENNRD</sequence>
<keyword evidence="3" id="KW-1185">Reference proteome</keyword>
<evidence type="ECO:0000259" key="1">
    <source>
        <dbReference type="PROSITE" id="PS50144"/>
    </source>
</evidence>
<evidence type="ECO:0000313" key="3">
    <source>
        <dbReference type="Proteomes" id="UP001280121"/>
    </source>
</evidence>
<dbReference type="Pfam" id="PF22486">
    <property type="entry name" value="MATH_2"/>
    <property type="match status" value="1"/>
</dbReference>
<gene>
    <name evidence="2" type="ORF">Ddye_007440</name>
</gene>
<dbReference type="InterPro" id="IPR008974">
    <property type="entry name" value="TRAF-like"/>
</dbReference>
<accession>A0AAD9XK89</accession>
<comment type="caution">
    <text evidence="2">The sequence shown here is derived from an EMBL/GenBank/DDBJ whole genome shotgun (WGS) entry which is preliminary data.</text>
</comment>
<organism evidence="2 3">
    <name type="scientific">Dipteronia dyeriana</name>
    <dbReference type="NCBI Taxonomy" id="168575"/>
    <lineage>
        <taxon>Eukaryota</taxon>
        <taxon>Viridiplantae</taxon>
        <taxon>Streptophyta</taxon>
        <taxon>Embryophyta</taxon>
        <taxon>Tracheophyta</taxon>
        <taxon>Spermatophyta</taxon>
        <taxon>Magnoliopsida</taxon>
        <taxon>eudicotyledons</taxon>
        <taxon>Gunneridae</taxon>
        <taxon>Pentapetalae</taxon>
        <taxon>rosids</taxon>
        <taxon>malvids</taxon>
        <taxon>Sapindales</taxon>
        <taxon>Sapindaceae</taxon>
        <taxon>Hippocastanoideae</taxon>
        <taxon>Acereae</taxon>
        <taxon>Dipteronia</taxon>
    </lineage>
</organism>
<feature type="domain" description="MATH" evidence="1">
    <location>
        <begin position="59"/>
        <end position="146"/>
    </location>
</feature>
<dbReference type="PANTHER" id="PTHR46162">
    <property type="entry name" value="TRAF-LIKE FAMILY PROTEIN"/>
    <property type="match status" value="1"/>
</dbReference>
<dbReference type="PANTHER" id="PTHR46162:SF9">
    <property type="entry name" value="MATH DOMAIN-CONTAINING PROTEIN"/>
    <property type="match status" value="1"/>
</dbReference>
<dbReference type="InterPro" id="IPR002083">
    <property type="entry name" value="MATH/TRAF_dom"/>
</dbReference>
<reference evidence="2" key="1">
    <citation type="journal article" date="2023" name="Plant J.">
        <title>Genome sequences and population genomics provide insights into the demographic history, inbreeding, and mutation load of two 'living fossil' tree species of Dipteronia.</title>
        <authorList>
            <person name="Feng Y."/>
            <person name="Comes H.P."/>
            <person name="Chen J."/>
            <person name="Zhu S."/>
            <person name="Lu R."/>
            <person name="Zhang X."/>
            <person name="Li P."/>
            <person name="Qiu J."/>
            <person name="Olsen K.M."/>
            <person name="Qiu Y."/>
        </authorList>
    </citation>
    <scope>NUCLEOTIDE SEQUENCE</scope>
    <source>
        <strain evidence="2">KIB01</strain>
    </source>
</reference>
<dbReference type="Gene3D" id="2.60.210.10">
    <property type="entry name" value="Apoptosis, Tumor Necrosis Factor Receptor Associated Protein 2, Chain A"/>
    <property type="match status" value="2"/>
</dbReference>